<dbReference type="InterPro" id="IPR015035">
    <property type="entry name" value="DUF1918"/>
</dbReference>
<proteinExistence type="predicted"/>
<dbReference type="KEGG" id="atl:Athai_15490"/>
<feature type="domain" description="DUF1918" evidence="1">
    <location>
        <begin position="5"/>
        <end position="59"/>
    </location>
</feature>
<protein>
    <recommendedName>
        <fullName evidence="1">DUF1918 domain-containing protein</fullName>
    </recommendedName>
</protein>
<evidence type="ECO:0000259" key="1">
    <source>
        <dbReference type="Pfam" id="PF08940"/>
    </source>
</evidence>
<accession>A0A7R7DM09</accession>
<reference evidence="2 3" key="1">
    <citation type="submission" date="2020-08" db="EMBL/GenBank/DDBJ databases">
        <title>Whole genome shotgun sequence of Actinocatenispora thailandica NBRC 105041.</title>
        <authorList>
            <person name="Komaki H."/>
            <person name="Tamura T."/>
        </authorList>
    </citation>
    <scope>NUCLEOTIDE SEQUENCE [LARGE SCALE GENOMIC DNA]</scope>
    <source>
        <strain evidence="2 3">NBRC 105041</strain>
    </source>
</reference>
<evidence type="ECO:0000313" key="3">
    <source>
        <dbReference type="Proteomes" id="UP000611640"/>
    </source>
</evidence>
<dbReference type="SUPFAM" id="SSF50118">
    <property type="entry name" value="Cell growth inhibitor/plasmid maintenance toxic component"/>
    <property type="match status" value="1"/>
</dbReference>
<dbReference type="AlphaFoldDB" id="A0A7R7DM09"/>
<dbReference type="Pfam" id="PF08940">
    <property type="entry name" value="DUF1918"/>
    <property type="match status" value="1"/>
</dbReference>
<dbReference type="Proteomes" id="UP000611640">
    <property type="component" value="Chromosome"/>
</dbReference>
<name>A0A7R7DM09_9ACTN</name>
<evidence type="ECO:0000313" key="2">
    <source>
        <dbReference type="EMBL" id="BCJ34046.1"/>
    </source>
</evidence>
<keyword evidence="3" id="KW-1185">Reference proteome</keyword>
<dbReference type="EMBL" id="AP023355">
    <property type="protein sequence ID" value="BCJ34046.1"/>
    <property type="molecule type" value="Genomic_DNA"/>
</dbReference>
<dbReference type="Gene3D" id="2.30.30.440">
    <property type="entry name" value="Domain of unknown function DUF1918"/>
    <property type="match status" value="1"/>
</dbReference>
<gene>
    <name evidence="2" type="ORF">Athai_15490</name>
</gene>
<organism evidence="2 3">
    <name type="scientific">Actinocatenispora thailandica</name>
    <dbReference type="NCBI Taxonomy" id="227318"/>
    <lineage>
        <taxon>Bacteria</taxon>
        <taxon>Bacillati</taxon>
        <taxon>Actinomycetota</taxon>
        <taxon>Actinomycetes</taxon>
        <taxon>Micromonosporales</taxon>
        <taxon>Micromonosporaceae</taxon>
        <taxon>Actinocatenispora</taxon>
    </lineage>
</organism>
<dbReference type="RefSeq" id="WP_203960828.1">
    <property type="nucleotide sequence ID" value="NZ_AP023355.1"/>
</dbReference>
<sequence>MTTLTAHPGDRLLVARHEQAYRVGIVLGVDHADGSPPYRVRWLDDGKEGLVFPGEGARIEPARRTVVDNTASTLRPAAPAP</sequence>